<evidence type="ECO:0000259" key="1">
    <source>
        <dbReference type="Pfam" id="PF04851"/>
    </source>
</evidence>
<evidence type="ECO:0000313" key="3">
    <source>
        <dbReference type="Proteomes" id="UP000242219"/>
    </source>
</evidence>
<reference evidence="2 3" key="1">
    <citation type="journal article" date="2016" name="Genome Announc.">
        <title>Draft Genome Sequence of the Anaerobic Ammonium-Oxidizing Bacterium 'Candidatus Brocadia sp. 40'.</title>
        <authorList>
            <person name="Ali M."/>
            <person name="Haroon M.F."/>
            <person name="Narita Y."/>
            <person name="Zhang L."/>
            <person name="Rangel Shaw D."/>
            <person name="Okabe S."/>
            <person name="Saikaly P.E."/>
        </authorList>
    </citation>
    <scope>NUCLEOTIDE SEQUENCE [LARGE SCALE GENOMIC DNA]</scope>
    <source>
        <strain evidence="2 3">40</strain>
    </source>
</reference>
<keyword evidence="2" id="KW-0540">Nuclease</keyword>
<proteinExistence type="predicted"/>
<dbReference type="GO" id="GO:0004519">
    <property type="term" value="F:endonuclease activity"/>
    <property type="evidence" value="ECO:0007669"/>
    <property type="project" value="UniProtKB-KW"/>
</dbReference>
<keyword evidence="3" id="KW-1185">Reference proteome</keyword>
<organism evidence="2 3">
    <name type="scientific">Candidatus Brocadia sapporoensis</name>
    <dbReference type="NCBI Taxonomy" id="392547"/>
    <lineage>
        <taxon>Bacteria</taxon>
        <taxon>Pseudomonadati</taxon>
        <taxon>Planctomycetota</taxon>
        <taxon>Candidatus Brocadiia</taxon>
        <taxon>Candidatus Brocadiales</taxon>
        <taxon>Candidatus Brocadiaceae</taxon>
        <taxon>Candidatus Brocadia</taxon>
    </lineage>
</organism>
<evidence type="ECO:0000313" key="2">
    <source>
        <dbReference type="EMBL" id="OQD44562.1"/>
    </source>
</evidence>
<protein>
    <submittedName>
        <fullName evidence="2">Restriction endonuclease subunit R</fullName>
    </submittedName>
</protein>
<dbReference type="Proteomes" id="UP000242219">
    <property type="component" value="Unassembled WGS sequence"/>
</dbReference>
<dbReference type="InterPro" id="IPR006935">
    <property type="entry name" value="Helicase/UvrB_N"/>
</dbReference>
<dbReference type="EMBL" id="MJUW02000122">
    <property type="protein sequence ID" value="OQD44562.1"/>
    <property type="molecule type" value="Genomic_DNA"/>
</dbReference>
<sequence length="1054" mass="123767">MAKRRQNRQRQTTFNFGKSLVLFQYILSLFEADSLGDLCKGMKASQLEGFDEDNVSRFHNHLVNKLFERQALPNDMLLEYDQNIVSHTLRISRRREGFRWKYFQYMALLFTEIYLDKYFQNPQKFLVELNNFVTQFNRDKEPGEQVESYTSDDLNKIAFWQATGSGKTLIMHVNILQYHYYLKKYGRQNEVNRTILLTPNEGLSEQHRREFLLSGMDAELFNKDAMGLFRSNAIEIIDVHKLKEESGEKTVGVDCFEGNNLVLVDEGHRGAGGEEWMDKRNRLCEQGFSFEYSATFGQAMKASGKKEMLLQYAKCIVFDYSYKYFYRDGYGKEYSILNLAEDRHEEQRELYLTACLLSFYQQLLIYEEHEREFSPFLLEEPLWVFVGSKVTAVRTEEKKKVSDVVDILLFLNGFLKNTQQSIEYIDRLLTDTSQLNDTQGRDLFAGRFTYLIEKGMSALDVYADVRKLVFNCGTTEAQMHLDNLKGVQGEIGLRLGDNEYFGVINVGDDRELIKLCEQNGISASDKDFSDSLFHQLSERHSPVKILIGSKKFTEGWNSWRVSTMGLMNIGRSEGSEIIQLFGRGVRLKGYELSLKRSSYIKTTKVPKHIGTVETLNVFGIKADYMRQFREYLEEEGVKGKDDYEEIVIPAISNLGTRKLKYPQLKEGVDFKKDGERPTLGEPDEYLLERPIIVDWYPKIEAIQSRLARSSATATLHEGKLGDEQRAFIDYENVYFELQKYKNERAYHNLNIKKDILPVLLERTDWYVLYIPEEELVFRSFEQVRLWQEIAITLLKKYCDHFYHAKKLDYEKDKMEYRYLDEVEAALEAQGKKGNIVDEYTFLVERSRDDIIAKLKELKQKIGRHDFSDFEFRSLRSFSFDQHLYKPLIYIKDSEIKVMPVALNEGENQFVIDLKNYFEGNTDYFQDKELYLLRNLGKGRGVGFFQAHNFYPDFIMWLVFSGKQYVSFVDPHGIRHAKGIDDPKIRFHKEIKTLEKQIGDHDTILNSFVVSVTEFKQIKWWEKQLKKEELEANHVVFQSEKDWVYIKKIFSHLHL</sequence>
<dbReference type="InterPro" id="IPR027417">
    <property type="entry name" value="P-loop_NTPase"/>
</dbReference>
<dbReference type="RefSeq" id="WP_070068183.1">
    <property type="nucleotide sequence ID" value="NZ_MJUW02000122.1"/>
</dbReference>
<dbReference type="GO" id="GO:0003677">
    <property type="term" value="F:DNA binding"/>
    <property type="evidence" value="ECO:0007669"/>
    <property type="project" value="InterPro"/>
</dbReference>
<dbReference type="GO" id="GO:0016787">
    <property type="term" value="F:hydrolase activity"/>
    <property type="evidence" value="ECO:0007669"/>
    <property type="project" value="InterPro"/>
</dbReference>
<dbReference type="GO" id="GO:0005524">
    <property type="term" value="F:ATP binding"/>
    <property type="evidence" value="ECO:0007669"/>
    <property type="project" value="InterPro"/>
</dbReference>
<dbReference type="SUPFAM" id="SSF52540">
    <property type="entry name" value="P-loop containing nucleoside triphosphate hydrolases"/>
    <property type="match status" value="1"/>
</dbReference>
<comment type="caution">
    <text evidence="2">The sequence shown here is derived from an EMBL/GenBank/DDBJ whole genome shotgun (WGS) entry which is preliminary data.</text>
</comment>
<keyword evidence="2" id="KW-0255">Endonuclease</keyword>
<dbReference type="AlphaFoldDB" id="A0A1V6LWK2"/>
<feature type="domain" description="Helicase/UvrB N-terminal" evidence="1">
    <location>
        <begin position="150"/>
        <end position="295"/>
    </location>
</feature>
<accession>A0A1V6LWK2</accession>
<gene>
    <name evidence="2" type="ORF">BIY37_12670</name>
</gene>
<dbReference type="Pfam" id="PF04851">
    <property type="entry name" value="ResIII"/>
    <property type="match status" value="1"/>
</dbReference>
<dbReference type="Gene3D" id="3.40.50.300">
    <property type="entry name" value="P-loop containing nucleotide triphosphate hydrolases"/>
    <property type="match status" value="1"/>
</dbReference>
<keyword evidence="2" id="KW-0378">Hydrolase</keyword>
<name>A0A1V6LWK2_9BACT</name>